<dbReference type="InterPro" id="IPR025322">
    <property type="entry name" value="PADRE_dom"/>
</dbReference>
<feature type="compositionally biased region" description="Basic and acidic residues" evidence="1">
    <location>
        <begin position="42"/>
        <end position="51"/>
    </location>
</feature>
<sequence>MGGCASSLSQTAKKAEGKASQARRTLQPFSSSRRRNSGDNNSQKDKPSVLHTVKVVDMDGRVQEYKPQISAEQVMSQNPNRFLCSWETMLIDSCAQPVPDQEGLQPGHLYFLMPATRTNWPLSLEDLCDLAIKASSNLCINDLPSALDWT</sequence>
<gene>
    <name evidence="2" type="ORF">Nepgr_016591</name>
</gene>
<comment type="caution">
    <text evidence="2">The sequence shown here is derived from an EMBL/GenBank/DDBJ whole genome shotgun (WGS) entry which is preliminary data.</text>
</comment>
<evidence type="ECO:0000313" key="2">
    <source>
        <dbReference type="EMBL" id="GMH14750.1"/>
    </source>
</evidence>
<feature type="compositionally biased region" description="Polar residues" evidence="1">
    <location>
        <begin position="1"/>
        <end position="12"/>
    </location>
</feature>
<dbReference type="AlphaFoldDB" id="A0AAD3SMY3"/>
<dbReference type="EMBL" id="BSYO01000014">
    <property type="protein sequence ID" value="GMH14750.1"/>
    <property type="molecule type" value="Genomic_DNA"/>
</dbReference>
<protein>
    <submittedName>
        <fullName evidence="2">Uncharacterized protein</fullName>
    </submittedName>
</protein>
<reference evidence="2" key="1">
    <citation type="submission" date="2023-05" db="EMBL/GenBank/DDBJ databases">
        <title>Nepenthes gracilis genome sequencing.</title>
        <authorList>
            <person name="Fukushima K."/>
        </authorList>
    </citation>
    <scope>NUCLEOTIDE SEQUENCE</scope>
    <source>
        <strain evidence="2">SING2019-196</strain>
    </source>
</reference>
<proteinExistence type="predicted"/>
<dbReference type="Pfam" id="PF14009">
    <property type="entry name" value="PADRE"/>
    <property type="match status" value="1"/>
</dbReference>
<dbReference type="PANTHER" id="PTHR33052">
    <property type="entry name" value="DUF4228 DOMAIN PROTEIN-RELATED"/>
    <property type="match status" value="1"/>
</dbReference>
<name>A0AAD3SMY3_NEPGR</name>
<evidence type="ECO:0000313" key="3">
    <source>
        <dbReference type="Proteomes" id="UP001279734"/>
    </source>
</evidence>
<keyword evidence="3" id="KW-1185">Reference proteome</keyword>
<accession>A0AAD3SMY3</accession>
<feature type="region of interest" description="Disordered" evidence="1">
    <location>
        <begin position="1"/>
        <end position="51"/>
    </location>
</feature>
<evidence type="ECO:0000256" key="1">
    <source>
        <dbReference type="SAM" id="MobiDB-lite"/>
    </source>
</evidence>
<dbReference type="Proteomes" id="UP001279734">
    <property type="component" value="Unassembled WGS sequence"/>
</dbReference>
<organism evidence="2 3">
    <name type="scientific">Nepenthes gracilis</name>
    <name type="common">Slender pitcher plant</name>
    <dbReference type="NCBI Taxonomy" id="150966"/>
    <lineage>
        <taxon>Eukaryota</taxon>
        <taxon>Viridiplantae</taxon>
        <taxon>Streptophyta</taxon>
        <taxon>Embryophyta</taxon>
        <taxon>Tracheophyta</taxon>
        <taxon>Spermatophyta</taxon>
        <taxon>Magnoliopsida</taxon>
        <taxon>eudicotyledons</taxon>
        <taxon>Gunneridae</taxon>
        <taxon>Pentapetalae</taxon>
        <taxon>Caryophyllales</taxon>
        <taxon>Nepenthaceae</taxon>
        <taxon>Nepenthes</taxon>
    </lineage>
</organism>